<dbReference type="Gene3D" id="3.40.50.2300">
    <property type="match status" value="1"/>
</dbReference>
<proteinExistence type="predicted"/>
<dbReference type="InterPro" id="IPR052048">
    <property type="entry name" value="ST_Response_Regulator"/>
</dbReference>
<dbReference type="RefSeq" id="WP_194367345.1">
    <property type="nucleotide sequence ID" value="NZ_CP054493.1"/>
</dbReference>
<protein>
    <submittedName>
        <fullName evidence="3">Response regulator</fullName>
    </submittedName>
</protein>
<dbReference type="AlphaFoldDB" id="A0A7S7RR58"/>
<dbReference type="KEGG" id="smas:HUE87_03435"/>
<dbReference type="InterPro" id="IPR011006">
    <property type="entry name" value="CheY-like_superfamily"/>
</dbReference>
<dbReference type="Proteomes" id="UP000593836">
    <property type="component" value="Chromosome"/>
</dbReference>
<dbReference type="PANTHER" id="PTHR43228">
    <property type="entry name" value="TWO-COMPONENT RESPONSE REGULATOR"/>
    <property type="match status" value="1"/>
</dbReference>
<dbReference type="EMBL" id="CP054493">
    <property type="protein sequence ID" value="QOY55303.1"/>
    <property type="molecule type" value="Genomic_DNA"/>
</dbReference>
<keyword evidence="4" id="KW-1185">Reference proteome</keyword>
<evidence type="ECO:0000313" key="3">
    <source>
        <dbReference type="EMBL" id="QOY55303.1"/>
    </source>
</evidence>
<evidence type="ECO:0000259" key="2">
    <source>
        <dbReference type="PROSITE" id="PS50110"/>
    </source>
</evidence>
<accession>A0A7S7RR58</accession>
<evidence type="ECO:0000313" key="4">
    <source>
        <dbReference type="Proteomes" id="UP000593836"/>
    </source>
</evidence>
<dbReference type="Pfam" id="PF00072">
    <property type="entry name" value="Response_reg"/>
    <property type="match status" value="1"/>
</dbReference>
<dbReference type="InterPro" id="IPR001789">
    <property type="entry name" value="Sig_transdc_resp-reg_receiver"/>
</dbReference>
<dbReference type="SUPFAM" id="SSF52172">
    <property type="entry name" value="CheY-like"/>
    <property type="match status" value="1"/>
</dbReference>
<name>A0A7S7RR58_9BACT</name>
<keyword evidence="1" id="KW-0597">Phosphoprotein</keyword>
<evidence type="ECO:0000256" key="1">
    <source>
        <dbReference type="PROSITE-ProRule" id="PRU00169"/>
    </source>
</evidence>
<organism evidence="3 4">
    <name type="scientific">Candidatus Sulfurimonas marisnigri</name>
    <dbReference type="NCBI Taxonomy" id="2740405"/>
    <lineage>
        <taxon>Bacteria</taxon>
        <taxon>Pseudomonadati</taxon>
        <taxon>Campylobacterota</taxon>
        <taxon>Epsilonproteobacteria</taxon>
        <taxon>Campylobacterales</taxon>
        <taxon>Sulfurimonadaceae</taxon>
        <taxon>Sulfurimonas</taxon>
    </lineage>
</organism>
<feature type="modified residue" description="4-aspartylphosphate" evidence="1">
    <location>
        <position position="64"/>
    </location>
</feature>
<dbReference type="PROSITE" id="PS50110">
    <property type="entry name" value="RESPONSE_REGULATORY"/>
    <property type="match status" value="1"/>
</dbReference>
<reference evidence="3 4" key="1">
    <citation type="submission" date="2020-05" db="EMBL/GenBank/DDBJ databases">
        <title>Sulfurimonas marisnigri, sp. nov., and Sulfurimonas baltica, sp. nov., manganese oxide reducing chemolithoautotrophs of the class Epsilonproteobacteria isolated from the pelagic redoxclines of the Black and Baltic Seas and emended description of the genus Sulfurimonas.</title>
        <authorList>
            <person name="Henkel J.V."/>
            <person name="Laudan C."/>
            <person name="Werner J."/>
            <person name="Neu T."/>
            <person name="Plewe S."/>
            <person name="Sproer C."/>
            <person name="Bunk B."/>
            <person name="Schulz-Vogt H.N."/>
        </authorList>
    </citation>
    <scope>NUCLEOTIDE SEQUENCE [LARGE SCALE GENOMIC DNA]</scope>
    <source>
        <strain evidence="3 4">SoZ1</strain>
    </source>
</reference>
<sequence>MNINERLKKEAQYLSVLYVEDEEDTRKQISQILELFFQKVFIAKDGLDAIEVYRYSKADLVMTDLTMPNMDGLTMVKEIKKINNNQHVIILTAHNSSENLMETIDLQLDGFLLKPIKMDKMLELLLKISHMINLEKNEK</sequence>
<dbReference type="PANTHER" id="PTHR43228:SF1">
    <property type="entry name" value="TWO-COMPONENT RESPONSE REGULATOR ARR22"/>
    <property type="match status" value="1"/>
</dbReference>
<gene>
    <name evidence="3" type="ORF">HUE87_03435</name>
</gene>
<dbReference type="SMART" id="SM00448">
    <property type="entry name" value="REC"/>
    <property type="match status" value="1"/>
</dbReference>
<dbReference type="GO" id="GO:0000160">
    <property type="term" value="P:phosphorelay signal transduction system"/>
    <property type="evidence" value="ECO:0007669"/>
    <property type="project" value="InterPro"/>
</dbReference>
<feature type="domain" description="Response regulatory" evidence="2">
    <location>
        <begin position="15"/>
        <end position="129"/>
    </location>
</feature>